<keyword evidence="16" id="KW-1185">Reference proteome</keyword>
<keyword evidence="5 14" id="KW-0732">Signal</keyword>
<comment type="function">
    <text evidence="9">TRAP proteins are part of a complex whose function is to bind calcium to the ER membrane and thereby regulate the retention of ER resident proteins. May be involved in the recycling of the translocation apparatus after completion of the translocation process or may function as a membrane-bound chaperone facilitating folding of translocated proteins.</text>
</comment>
<feature type="signal peptide" evidence="14">
    <location>
        <begin position="1"/>
        <end position="20"/>
    </location>
</feature>
<protein>
    <recommendedName>
        <fullName evidence="3">Translocon-associated protein subunit alpha</fullName>
    </recommendedName>
    <alternativeName>
        <fullName evidence="11">Signal sequence receptor subunit alpha</fullName>
    </alternativeName>
</protein>
<feature type="chain" id="PRO_5040395432" description="Translocon-associated protein subunit alpha" evidence="14">
    <location>
        <begin position="21"/>
        <end position="306"/>
    </location>
</feature>
<feature type="region of interest" description="Disordered" evidence="12">
    <location>
        <begin position="282"/>
        <end position="306"/>
    </location>
</feature>
<dbReference type="InterPro" id="IPR005595">
    <property type="entry name" value="TRAP_alpha"/>
</dbReference>
<evidence type="ECO:0000256" key="7">
    <source>
        <dbReference type="ARBA" id="ARBA00022989"/>
    </source>
</evidence>
<dbReference type="Proteomes" id="UP001152320">
    <property type="component" value="Chromosome 5"/>
</dbReference>
<reference evidence="15" key="1">
    <citation type="submission" date="2021-10" db="EMBL/GenBank/DDBJ databases">
        <title>Tropical sea cucumber genome reveals ecological adaptation and Cuvierian tubules defense mechanism.</title>
        <authorList>
            <person name="Chen T."/>
        </authorList>
    </citation>
    <scope>NUCLEOTIDE SEQUENCE</scope>
    <source>
        <strain evidence="15">Nanhai2018</strain>
        <tissue evidence="15">Muscle</tissue>
    </source>
</reference>
<dbReference type="AlphaFoldDB" id="A0A9Q1HE45"/>
<evidence type="ECO:0000256" key="9">
    <source>
        <dbReference type="ARBA" id="ARBA00025620"/>
    </source>
</evidence>
<feature type="region of interest" description="Disordered" evidence="12">
    <location>
        <begin position="32"/>
        <end position="100"/>
    </location>
</feature>
<dbReference type="PANTHER" id="PTHR12924:SF0">
    <property type="entry name" value="TRANSLOCON-ASSOCIATED PROTEIN SUBUNIT ALPHA"/>
    <property type="match status" value="1"/>
</dbReference>
<gene>
    <name evidence="15" type="ORF">HOLleu_12735</name>
</gene>
<organism evidence="15 16">
    <name type="scientific">Holothuria leucospilota</name>
    <name type="common">Black long sea cucumber</name>
    <name type="synonym">Mertensiothuria leucospilota</name>
    <dbReference type="NCBI Taxonomy" id="206669"/>
    <lineage>
        <taxon>Eukaryota</taxon>
        <taxon>Metazoa</taxon>
        <taxon>Echinodermata</taxon>
        <taxon>Eleutherozoa</taxon>
        <taxon>Echinozoa</taxon>
        <taxon>Holothuroidea</taxon>
        <taxon>Aspidochirotacea</taxon>
        <taxon>Aspidochirotida</taxon>
        <taxon>Holothuriidae</taxon>
        <taxon>Holothuria</taxon>
    </lineage>
</organism>
<evidence type="ECO:0000256" key="3">
    <source>
        <dbReference type="ARBA" id="ARBA00020280"/>
    </source>
</evidence>
<keyword evidence="6" id="KW-0256">Endoplasmic reticulum</keyword>
<evidence type="ECO:0000256" key="2">
    <source>
        <dbReference type="ARBA" id="ARBA00006776"/>
    </source>
</evidence>
<comment type="subcellular location">
    <subcellularLocation>
        <location evidence="1">Endoplasmic reticulum membrane</location>
        <topology evidence="1">Single-pass type I membrane protein</topology>
    </subcellularLocation>
</comment>
<dbReference type="Pfam" id="PF03896">
    <property type="entry name" value="TRAP_alpha"/>
    <property type="match status" value="1"/>
</dbReference>
<evidence type="ECO:0000256" key="4">
    <source>
        <dbReference type="ARBA" id="ARBA00022692"/>
    </source>
</evidence>
<evidence type="ECO:0000256" key="5">
    <source>
        <dbReference type="ARBA" id="ARBA00022729"/>
    </source>
</evidence>
<dbReference type="GO" id="GO:0005789">
    <property type="term" value="C:endoplasmic reticulum membrane"/>
    <property type="evidence" value="ECO:0007669"/>
    <property type="project" value="UniProtKB-SubCell"/>
</dbReference>
<evidence type="ECO:0000256" key="10">
    <source>
        <dbReference type="ARBA" id="ARBA00025854"/>
    </source>
</evidence>
<evidence type="ECO:0000256" key="6">
    <source>
        <dbReference type="ARBA" id="ARBA00022824"/>
    </source>
</evidence>
<dbReference type="PANTHER" id="PTHR12924">
    <property type="entry name" value="TRANSLOCON-ASSOCIATED PROTEIN, ALPHA SUBUNIT"/>
    <property type="match status" value="1"/>
</dbReference>
<feature type="transmembrane region" description="Helical" evidence="13">
    <location>
        <begin position="226"/>
        <end position="247"/>
    </location>
</feature>
<feature type="compositionally biased region" description="Acidic residues" evidence="12">
    <location>
        <begin position="35"/>
        <end position="91"/>
    </location>
</feature>
<evidence type="ECO:0000313" key="16">
    <source>
        <dbReference type="Proteomes" id="UP001152320"/>
    </source>
</evidence>
<evidence type="ECO:0000256" key="11">
    <source>
        <dbReference type="ARBA" id="ARBA00031071"/>
    </source>
</evidence>
<proteinExistence type="inferred from homology"/>
<keyword evidence="8 13" id="KW-0472">Membrane</keyword>
<keyword evidence="4 13" id="KW-0812">Transmembrane</keyword>
<dbReference type="OrthoDB" id="1926781at2759"/>
<keyword evidence="7 13" id="KW-1133">Transmembrane helix</keyword>
<evidence type="ECO:0000256" key="13">
    <source>
        <dbReference type="SAM" id="Phobius"/>
    </source>
</evidence>
<evidence type="ECO:0000313" key="15">
    <source>
        <dbReference type="EMBL" id="KAJ8041821.1"/>
    </source>
</evidence>
<name>A0A9Q1HE45_HOLLE</name>
<sequence>MLKFLHRLFLLLLLVLPSSLLLMQNGAGLAYGQGDDPEEDILEGEEEEDDVDIEEEDEEDEDTDVEVEDGGDEEGAVEAGDEEEEEEEEEEVLKASPDADTTLLFTKNSEQEIPVTMPLQVLVGFANNGELDFTLQYIHASLRYPQDFSFHIYNFSAVEYDYLVEPGREATLEYTFSASEVFAARPFGFVIQLFYKDSEGNLFADSLFNDTITMVELDEGIDTETFFLYLFLAAVMVLLLVGLQQLLSSFGKRKKSKKPALETGTQSNGDVDLDWIPKENHIYKKSPSPRRSPRRRTTRKAGSGDE</sequence>
<dbReference type="EMBL" id="JAIZAY010000005">
    <property type="protein sequence ID" value="KAJ8041821.1"/>
    <property type="molecule type" value="Genomic_DNA"/>
</dbReference>
<comment type="subunit">
    <text evidence="10">Heterotetramer of TRAP-alpha, TRAP-beta, TRAP-delta and TRAP-gamma. Interacts with palmitoylated calnexin (CALX), the interaction is required for efficient folding of glycosylated proteins.</text>
</comment>
<evidence type="ECO:0000256" key="14">
    <source>
        <dbReference type="SAM" id="SignalP"/>
    </source>
</evidence>
<feature type="compositionally biased region" description="Basic residues" evidence="12">
    <location>
        <begin position="283"/>
        <end position="299"/>
    </location>
</feature>
<evidence type="ECO:0000256" key="12">
    <source>
        <dbReference type="SAM" id="MobiDB-lite"/>
    </source>
</evidence>
<accession>A0A9Q1HE45</accession>
<comment type="caution">
    <text evidence="15">The sequence shown here is derived from an EMBL/GenBank/DDBJ whole genome shotgun (WGS) entry which is preliminary data.</text>
</comment>
<evidence type="ECO:0000256" key="1">
    <source>
        <dbReference type="ARBA" id="ARBA00004115"/>
    </source>
</evidence>
<comment type="similarity">
    <text evidence="2">Belongs to the TRAP-alpha family.</text>
</comment>
<evidence type="ECO:0000256" key="8">
    <source>
        <dbReference type="ARBA" id="ARBA00023136"/>
    </source>
</evidence>